<keyword evidence="12" id="KW-0255">Endonuclease</keyword>
<dbReference type="GO" id="GO:0003723">
    <property type="term" value="F:RNA binding"/>
    <property type="evidence" value="ECO:0007669"/>
    <property type="project" value="TreeGrafter"/>
</dbReference>
<dbReference type="Pfam" id="PF00270">
    <property type="entry name" value="DEAD"/>
    <property type="match status" value="1"/>
</dbReference>
<dbReference type="PROSITE" id="PS51643">
    <property type="entry name" value="HD_CAS3"/>
    <property type="match status" value="1"/>
</dbReference>
<dbReference type="GO" id="GO:0004519">
    <property type="term" value="F:endonuclease activity"/>
    <property type="evidence" value="ECO:0007669"/>
    <property type="project" value="UniProtKB-KW"/>
</dbReference>
<dbReference type="InterPro" id="IPR006474">
    <property type="entry name" value="Helicase_Cas3_CRISPR-ass_core"/>
</dbReference>
<organism evidence="12 13">
    <name type="scientific">Marisediminitalea aggregata</name>
    <dbReference type="NCBI Taxonomy" id="634436"/>
    <lineage>
        <taxon>Bacteria</taxon>
        <taxon>Pseudomonadati</taxon>
        <taxon>Pseudomonadota</taxon>
        <taxon>Gammaproteobacteria</taxon>
        <taxon>Alteromonadales</taxon>
        <taxon>Alteromonadaceae</taxon>
        <taxon>Marisediminitalea</taxon>
    </lineage>
</organism>
<evidence type="ECO:0000313" key="12">
    <source>
        <dbReference type="EMBL" id="SHG42318.1"/>
    </source>
</evidence>
<dbReference type="STRING" id="634436.SAMN05216361_2192"/>
<evidence type="ECO:0000256" key="2">
    <source>
        <dbReference type="ARBA" id="ARBA00009046"/>
    </source>
</evidence>
<dbReference type="NCBIfam" id="TIGR01587">
    <property type="entry name" value="cas3_core"/>
    <property type="match status" value="1"/>
</dbReference>
<dbReference type="NCBIfam" id="NF007248">
    <property type="entry name" value="PRK09694.1"/>
    <property type="match status" value="1"/>
</dbReference>
<keyword evidence="4" id="KW-0479">Metal-binding</keyword>
<dbReference type="InterPro" id="IPR050547">
    <property type="entry name" value="DEAD_box_RNA_helicases"/>
</dbReference>
<keyword evidence="9" id="KW-0051">Antiviral defense</keyword>
<dbReference type="InterPro" id="IPR014001">
    <property type="entry name" value="Helicase_ATP-bd"/>
</dbReference>
<dbReference type="EMBL" id="FQWD01000003">
    <property type="protein sequence ID" value="SHG42318.1"/>
    <property type="molecule type" value="Genomic_DNA"/>
</dbReference>
<keyword evidence="13" id="KW-1185">Reference proteome</keyword>
<evidence type="ECO:0000256" key="8">
    <source>
        <dbReference type="ARBA" id="ARBA00022840"/>
    </source>
</evidence>
<dbReference type="PANTHER" id="PTHR47963:SF9">
    <property type="entry name" value="CRISPR-ASSOCIATED ENDONUCLEASE_HELICASE CAS3"/>
    <property type="match status" value="1"/>
</dbReference>
<evidence type="ECO:0000256" key="5">
    <source>
        <dbReference type="ARBA" id="ARBA00022741"/>
    </source>
</evidence>
<dbReference type="Gene3D" id="1.10.3210.30">
    <property type="match status" value="1"/>
</dbReference>
<evidence type="ECO:0000313" key="13">
    <source>
        <dbReference type="Proteomes" id="UP000184520"/>
    </source>
</evidence>
<keyword evidence="5" id="KW-0547">Nucleotide-binding</keyword>
<dbReference type="InterPro" id="IPR038257">
    <property type="entry name" value="CRISPR-assoc_Cas3_HD_sf"/>
</dbReference>
<evidence type="ECO:0000259" key="11">
    <source>
        <dbReference type="PROSITE" id="PS51643"/>
    </source>
</evidence>
<dbReference type="NCBIfam" id="TIGR01596">
    <property type="entry name" value="cas3_HD"/>
    <property type="match status" value="1"/>
</dbReference>
<comment type="similarity">
    <text evidence="2">In the central section; belongs to the CRISPR-associated helicase Cas3 family.</text>
</comment>
<accession>A0A1M5JP75</accession>
<evidence type="ECO:0000256" key="1">
    <source>
        <dbReference type="ARBA" id="ARBA00006847"/>
    </source>
</evidence>
<dbReference type="InterPro" id="IPR001650">
    <property type="entry name" value="Helicase_C-like"/>
</dbReference>
<dbReference type="InterPro" id="IPR011545">
    <property type="entry name" value="DEAD/DEAH_box_helicase_dom"/>
</dbReference>
<feature type="domain" description="Helicase ATP-binding" evidence="10">
    <location>
        <begin position="259"/>
        <end position="435"/>
    </location>
</feature>
<dbReference type="AlphaFoldDB" id="A0A1M5JP75"/>
<evidence type="ECO:0000256" key="6">
    <source>
        <dbReference type="ARBA" id="ARBA00022801"/>
    </source>
</evidence>
<dbReference type="GO" id="GO:0003724">
    <property type="term" value="F:RNA helicase activity"/>
    <property type="evidence" value="ECO:0007669"/>
    <property type="project" value="TreeGrafter"/>
</dbReference>
<keyword evidence="8" id="KW-0067">ATP-binding</keyword>
<evidence type="ECO:0000256" key="9">
    <source>
        <dbReference type="ARBA" id="ARBA00023118"/>
    </source>
</evidence>
<dbReference type="Pfam" id="PF18019">
    <property type="entry name" value="Cas3_HD"/>
    <property type="match status" value="1"/>
</dbReference>
<keyword evidence="7 12" id="KW-0347">Helicase</keyword>
<evidence type="ECO:0000259" key="10">
    <source>
        <dbReference type="PROSITE" id="PS51192"/>
    </source>
</evidence>
<dbReference type="PANTHER" id="PTHR47963">
    <property type="entry name" value="DEAD-BOX ATP-DEPENDENT RNA HELICASE 47, MITOCHONDRIAL"/>
    <property type="match status" value="1"/>
</dbReference>
<keyword evidence="3" id="KW-0540">Nuclease</keyword>
<dbReference type="GO" id="GO:0051607">
    <property type="term" value="P:defense response to virus"/>
    <property type="evidence" value="ECO:0007669"/>
    <property type="project" value="UniProtKB-KW"/>
</dbReference>
<dbReference type="Pfam" id="PF22590">
    <property type="entry name" value="Cas3-like_C_2"/>
    <property type="match status" value="1"/>
</dbReference>
<gene>
    <name evidence="12" type="ORF">SAMN05216361_2192</name>
</gene>
<dbReference type="SMART" id="SM00487">
    <property type="entry name" value="DEXDc"/>
    <property type="match status" value="1"/>
</dbReference>
<sequence length="818" mass="92563">MEKDYPPYFKYWGKAKKDSEQPGADYHLLPYHCLDVAAVADKWLELSPVLLKRFALYLNVEPDLARRIVLFFVLLHDLGKFDGRFQHFREDIRQELQGDEWWIEEDLSYYSHGSSGFKQFCEKFGYSEAMKAVAGHHGFCDTNFNYEEPTADDDLIDLDEQARSEWVAFCLEFCELESIPDVGGIPLLAGFCSVADWLGSSLTNFTTSPMANLQEYYEQVLPRAEAVLRDSGMITSIAGAGFSFLFPDYRPRGIQCLLDELPLSPGLTLVEADTGAGKTEFALSYASMLVEAGLADGVVFGLPTQATANGLFDRIQHAAELLFPDAKATLAHGKSHFIVTDESGFLHQSKKRAFLGTTSVATIDQILMGVLGIKHQFVRSFGTRKSVLILDEIHSFDAYMMALIEQVLKGQHEAFSSVILLSATLPHHIRNKLLNTYSGSSDSEAYPLITHTNLQGDTNVFTLPEELQQQLKRKVVCTQQWHTQDCFPEDTHIGTICDWVIQGAMVAVIFNTVADAQRLFHKISLQQPEFEVDLFHARYTVSDRQHIEKAVLEKYGKNATRSGRLLIATQVIEQSLDLDFDVIISQIAPIEYLMQRMGRLWRHERENTDLYPRTNAIKDPLFITLIPQESIHLDESISKTKTHYSGSGFVYQNIRWLYRTEKYLNQNDKLIFPDCYREAIEYVHFPEICESEPEAITEIANAFELKGEGSHYTARQISAMQSKPLNDVDPRCALLTREGEMSISVVLVDESGALLHGGSFEEQVDRERNLISLPPKHAKGTKYPDYFCTKAVVGKDIEYNNMGFIRTDLVEEFNTGGK</sequence>
<proteinExistence type="inferred from homology"/>
<evidence type="ECO:0000256" key="3">
    <source>
        <dbReference type="ARBA" id="ARBA00022722"/>
    </source>
</evidence>
<dbReference type="OrthoDB" id="9810236at2"/>
<feature type="domain" description="HD Cas3-type" evidence="11">
    <location>
        <begin position="22"/>
        <end position="198"/>
    </location>
</feature>
<dbReference type="GO" id="GO:0005524">
    <property type="term" value="F:ATP binding"/>
    <property type="evidence" value="ECO:0007669"/>
    <property type="project" value="UniProtKB-KW"/>
</dbReference>
<name>A0A1M5JP75_9ALTE</name>
<evidence type="ECO:0000256" key="7">
    <source>
        <dbReference type="ARBA" id="ARBA00022806"/>
    </source>
</evidence>
<dbReference type="InterPro" id="IPR027417">
    <property type="entry name" value="P-loop_NTPase"/>
</dbReference>
<reference evidence="13" key="1">
    <citation type="submission" date="2016-11" db="EMBL/GenBank/DDBJ databases">
        <authorList>
            <person name="Varghese N."/>
            <person name="Submissions S."/>
        </authorList>
    </citation>
    <scope>NUCLEOTIDE SEQUENCE [LARGE SCALE GENOMIC DNA]</scope>
    <source>
        <strain evidence="13">CGMCC 1.8995</strain>
    </source>
</reference>
<protein>
    <submittedName>
        <fullName evidence="12">CRISPR-associated endonuclease/helicase Cas3</fullName>
    </submittedName>
</protein>
<comment type="similarity">
    <text evidence="1">In the N-terminal section; belongs to the CRISPR-associated nuclease Cas3-HD family.</text>
</comment>
<dbReference type="GO" id="GO:0046872">
    <property type="term" value="F:metal ion binding"/>
    <property type="evidence" value="ECO:0007669"/>
    <property type="project" value="UniProtKB-KW"/>
</dbReference>
<dbReference type="RefSeq" id="WP_073322268.1">
    <property type="nucleotide sequence ID" value="NZ_FQWD01000003.1"/>
</dbReference>
<dbReference type="GO" id="GO:0016787">
    <property type="term" value="F:hydrolase activity"/>
    <property type="evidence" value="ECO:0007669"/>
    <property type="project" value="UniProtKB-KW"/>
</dbReference>
<dbReference type="Proteomes" id="UP000184520">
    <property type="component" value="Unassembled WGS sequence"/>
</dbReference>
<keyword evidence="6" id="KW-0378">Hydrolase</keyword>
<dbReference type="SMART" id="SM00490">
    <property type="entry name" value="HELICc"/>
    <property type="match status" value="1"/>
</dbReference>
<dbReference type="CDD" id="cd09641">
    <property type="entry name" value="Cas3''_I"/>
    <property type="match status" value="1"/>
</dbReference>
<dbReference type="SUPFAM" id="SSF52540">
    <property type="entry name" value="P-loop containing nucleoside triphosphate hydrolases"/>
    <property type="match status" value="1"/>
</dbReference>
<dbReference type="Gene3D" id="3.40.50.300">
    <property type="entry name" value="P-loop containing nucleotide triphosphate hydrolases"/>
    <property type="match status" value="2"/>
</dbReference>
<dbReference type="InterPro" id="IPR006483">
    <property type="entry name" value="CRISPR-assoc_Cas3_HD"/>
</dbReference>
<dbReference type="PROSITE" id="PS51192">
    <property type="entry name" value="HELICASE_ATP_BIND_1"/>
    <property type="match status" value="1"/>
</dbReference>
<dbReference type="InterPro" id="IPR054712">
    <property type="entry name" value="Cas3-like_dom"/>
</dbReference>
<evidence type="ECO:0000256" key="4">
    <source>
        <dbReference type="ARBA" id="ARBA00022723"/>
    </source>
</evidence>